<dbReference type="KEGG" id="lxy:O159_06170"/>
<dbReference type="InterPro" id="IPR025705">
    <property type="entry name" value="Beta_hexosaminidase_sua/sub"/>
</dbReference>
<dbReference type="PIRSF" id="PIRSF001093">
    <property type="entry name" value="B-hxosamndse_ab_euk"/>
    <property type="match status" value="1"/>
</dbReference>
<evidence type="ECO:0000313" key="9">
    <source>
        <dbReference type="EMBL" id="AGW40804.1"/>
    </source>
</evidence>
<proteinExistence type="inferred from homology"/>
<dbReference type="EMBL" id="CP006734">
    <property type="protein sequence ID" value="AGW40804.1"/>
    <property type="molecule type" value="Genomic_DNA"/>
</dbReference>
<dbReference type="PANTHER" id="PTHR22600">
    <property type="entry name" value="BETA-HEXOSAMINIDASE"/>
    <property type="match status" value="1"/>
</dbReference>
<feature type="domain" description="Glycoside hydrolase family 20 catalytic" evidence="7">
    <location>
        <begin position="305"/>
        <end position="454"/>
    </location>
</feature>
<evidence type="ECO:0000256" key="6">
    <source>
        <dbReference type="PIRSR" id="PIRSR625705-1"/>
    </source>
</evidence>
<evidence type="ECO:0000256" key="1">
    <source>
        <dbReference type="ARBA" id="ARBA00001231"/>
    </source>
</evidence>
<keyword evidence="5" id="KW-0326">Glycosidase</keyword>
<comment type="similarity">
    <text evidence="2">Belongs to the glycosyl hydrolase 20 family.</text>
</comment>
<dbReference type="STRING" id="1389489.O159_06170"/>
<evidence type="ECO:0000256" key="4">
    <source>
        <dbReference type="ARBA" id="ARBA00022801"/>
    </source>
</evidence>
<evidence type="ECO:0000256" key="3">
    <source>
        <dbReference type="ARBA" id="ARBA00012663"/>
    </source>
</evidence>
<dbReference type="Gene3D" id="3.20.20.80">
    <property type="entry name" value="Glycosidases"/>
    <property type="match status" value="1"/>
</dbReference>
<dbReference type="SUPFAM" id="SSF51445">
    <property type="entry name" value="(Trans)glycosidases"/>
    <property type="match status" value="1"/>
</dbReference>
<keyword evidence="10" id="KW-1185">Reference proteome</keyword>
<dbReference type="Pfam" id="PF02838">
    <property type="entry name" value="Glyco_hydro_20b"/>
    <property type="match status" value="1"/>
</dbReference>
<dbReference type="InterPro" id="IPR029018">
    <property type="entry name" value="Hex-like_dom2"/>
</dbReference>
<dbReference type="InterPro" id="IPR015883">
    <property type="entry name" value="Glyco_hydro_20_cat"/>
</dbReference>
<dbReference type="Proteomes" id="UP000016743">
    <property type="component" value="Chromosome"/>
</dbReference>
<accession>U3P5R5</accession>
<dbReference type="eggNOG" id="COG3525">
    <property type="taxonomic scope" value="Bacteria"/>
</dbReference>
<dbReference type="RefSeq" id="WP_021754243.1">
    <property type="nucleotide sequence ID" value="NC_022438.1"/>
</dbReference>
<comment type="catalytic activity">
    <reaction evidence="1">
        <text>Hydrolysis of terminal non-reducing N-acetyl-D-hexosamine residues in N-acetyl-beta-D-hexosaminides.</text>
        <dbReference type="EC" id="3.2.1.52"/>
    </reaction>
</comment>
<protein>
    <recommendedName>
        <fullName evidence="3">beta-N-acetylhexosaminidase</fullName>
        <ecNumber evidence="3">3.2.1.52</ecNumber>
    </recommendedName>
</protein>
<name>U3P5R5_LEIXC</name>
<gene>
    <name evidence="9" type="ORF">O159_06170</name>
</gene>
<feature type="domain" description="Glycoside hydrolase family 20 catalytic" evidence="7">
    <location>
        <begin position="133"/>
        <end position="298"/>
    </location>
</feature>
<evidence type="ECO:0000259" key="7">
    <source>
        <dbReference type="Pfam" id="PF00728"/>
    </source>
</evidence>
<dbReference type="Gene3D" id="3.30.379.10">
    <property type="entry name" value="Chitobiase/beta-hexosaminidase domain 2-like"/>
    <property type="match status" value="1"/>
</dbReference>
<dbReference type="PRINTS" id="PR00738">
    <property type="entry name" value="GLHYDRLASE20"/>
</dbReference>
<dbReference type="GO" id="GO:0005975">
    <property type="term" value="P:carbohydrate metabolic process"/>
    <property type="evidence" value="ECO:0007669"/>
    <property type="project" value="InterPro"/>
</dbReference>
<dbReference type="GO" id="GO:0016020">
    <property type="term" value="C:membrane"/>
    <property type="evidence" value="ECO:0007669"/>
    <property type="project" value="TreeGrafter"/>
</dbReference>
<evidence type="ECO:0000256" key="5">
    <source>
        <dbReference type="ARBA" id="ARBA00023295"/>
    </source>
</evidence>
<dbReference type="GO" id="GO:0004563">
    <property type="term" value="F:beta-N-acetylhexosaminidase activity"/>
    <property type="evidence" value="ECO:0007669"/>
    <property type="project" value="UniProtKB-EC"/>
</dbReference>
<dbReference type="SUPFAM" id="SSF55545">
    <property type="entry name" value="beta-N-acetylhexosaminidase-like domain"/>
    <property type="match status" value="1"/>
</dbReference>
<organism evidence="9 10">
    <name type="scientific">Leifsonia xyli subsp. cynodontis DSM 46306</name>
    <dbReference type="NCBI Taxonomy" id="1389489"/>
    <lineage>
        <taxon>Bacteria</taxon>
        <taxon>Bacillati</taxon>
        <taxon>Actinomycetota</taxon>
        <taxon>Actinomycetes</taxon>
        <taxon>Micrococcales</taxon>
        <taxon>Microbacteriaceae</taxon>
        <taxon>Leifsonia</taxon>
    </lineage>
</organism>
<feature type="active site" description="Proton donor" evidence="6">
    <location>
        <position position="296"/>
    </location>
</feature>
<dbReference type="GO" id="GO:0030203">
    <property type="term" value="P:glycosaminoglycan metabolic process"/>
    <property type="evidence" value="ECO:0007669"/>
    <property type="project" value="TreeGrafter"/>
</dbReference>
<sequence length="500" mass="54331">MVVPLPVRSEKSSEAPFVLGDSARISVAGPGADAVARHLRDGLVSDGRRELEVVHEPPAFGDIAIVIAEHEGPEGQGEEVYTLEVSAEGVRIGAATATGAFWGAQTLRQLVPTAGADDPLTIEAVRIQDYPRFAYRGAMLDVARHFFPPADIRRFIDAIVLLKINHLHLHLTDDQGWRIEIESWPELTRIGGSTGSDGSPGGYYTQDEYRALVDYAAERHITIVPEIDVPGHTNAALASYPELNPDGVAKELYTGRKVGFSSLMTGDATTDRFLRDVVREVAALTPGPYFHIGGDECLSTPAEDFRAFIERAAGLVAETGKTPVGWHEMGRSDRLPQGTIGQYWSFRTPRDKTGEETLSFVRQGGSVIMSPADVAYLDMVYEKGDAIGQDWADGPTDLASAYGWEPARIVPGLDESHILGVEGPLWTETVPTIEDAEEMVFPRMAAVAEIGWSATPSGTDSARDFEDFAARLGRLAEHWDAHGTQYRSVAGVPWPERATV</sequence>
<evidence type="ECO:0000259" key="8">
    <source>
        <dbReference type="Pfam" id="PF02838"/>
    </source>
</evidence>
<reference evidence="9 10" key="1">
    <citation type="journal article" date="2013" name="Genome Announc.">
        <title>Complete Genome Sequence of Leifsonia xyli subsp. cynodontis Strain DSM46306, a Gram-Positive Bacterial Pathogen of Grasses.</title>
        <authorList>
            <person name="Monteiro-Vitorello C.B."/>
            <person name="Zerillo M.M."/>
            <person name="Van Sluys M.A."/>
            <person name="Camargo L.E."/>
            <person name="Kitajima J.P."/>
        </authorList>
    </citation>
    <scope>NUCLEOTIDE SEQUENCE [LARGE SCALE GENOMIC DNA]</scope>
    <source>
        <strain evidence="9 10">DSM 46306</strain>
    </source>
</reference>
<dbReference type="OrthoDB" id="9763537at2"/>
<dbReference type="CDD" id="cd06568">
    <property type="entry name" value="GH20_SpHex_like"/>
    <property type="match status" value="1"/>
</dbReference>
<dbReference type="InterPro" id="IPR017853">
    <property type="entry name" value="GH"/>
</dbReference>
<dbReference type="PANTHER" id="PTHR22600:SF57">
    <property type="entry name" value="BETA-N-ACETYLHEXOSAMINIDASE"/>
    <property type="match status" value="1"/>
</dbReference>
<dbReference type="Pfam" id="PF00728">
    <property type="entry name" value="Glyco_hydro_20"/>
    <property type="match status" value="2"/>
</dbReference>
<keyword evidence="4" id="KW-0378">Hydrolase</keyword>
<evidence type="ECO:0000256" key="2">
    <source>
        <dbReference type="ARBA" id="ARBA00006285"/>
    </source>
</evidence>
<dbReference type="AlphaFoldDB" id="U3P5R5"/>
<dbReference type="HOGENOM" id="CLU_007082_5_1_11"/>
<evidence type="ECO:0000313" key="10">
    <source>
        <dbReference type="Proteomes" id="UP000016743"/>
    </source>
</evidence>
<dbReference type="EC" id="3.2.1.52" evidence="3"/>
<dbReference type="PATRIC" id="fig|1389489.3.peg.596"/>
<dbReference type="InterPro" id="IPR015882">
    <property type="entry name" value="HEX_bac_N"/>
</dbReference>
<feature type="domain" description="Beta-hexosaminidase bacterial type N-terminal" evidence="8">
    <location>
        <begin position="2"/>
        <end position="130"/>
    </location>
</feature>